<dbReference type="Proteomes" id="UP000663882">
    <property type="component" value="Unassembled WGS sequence"/>
</dbReference>
<name>A0A814LNE4_9BILA</name>
<protein>
    <submittedName>
        <fullName evidence="2">Uncharacterized protein</fullName>
    </submittedName>
</protein>
<feature type="compositionally biased region" description="Polar residues" evidence="1">
    <location>
        <begin position="36"/>
        <end position="47"/>
    </location>
</feature>
<evidence type="ECO:0000313" key="3">
    <source>
        <dbReference type="EMBL" id="CAF3788873.1"/>
    </source>
</evidence>
<sequence>MKLLQDQPNNITLLTNPEVLRLIESVLDVGAGTVNRHGNQKTMNAKRQTNTPTTTTNKQQNKTLTPEQKQSLLEHENLDVIKRKEEIAKILKEQKRLACINPELVEQEKTKGNEFFQKADYPSTLKHYT</sequence>
<dbReference type="Proteomes" id="UP000663823">
    <property type="component" value="Unassembled WGS sequence"/>
</dbReference>
<dbReference type="OrthoDB" id="2423701at2759"/>
<dbReference type="EMBL" id="CAJNOO010000944">
    <property type="protein sequence ID" value="CAF1067059.1"/>
    <property type="molecule type" value="Genomic_DNA"/>
</dbReference>
<gene>
    <name evidence="3" type="ORF">OTI717_LOCUS17597</name>
    <name evidence="2" type="ORF">RFH988_LOCUS17568</name>
</gene>
<comment type="caution">
    <text evidence="2">The sequence shown here is derived from an EMBL/GenBank/DDBJ whole genome shotgun (WGS) entry which is preliminary data.</text>
</comment>
<evidence type="ECO:0000256" key="1">
    <source>
        <dbReference type="SAM" id="MobiDB-lite"/>
    </source>
</evidence>
<reference evidence="2" key="1">
    <citation type="submission" date="2021-02" db="EMBL/GenBank/DDBJ databases">
        <authorList>
            <person name="Nowell W R."/>
        </authorList>
    </citation>
    <scope>NUCLEOTIDE SEQUENCE</scope>
</reference>
<dbReference type="AlphaFoldDB" id="A0A814LNE4"/>
<evidence type="ECO:0000313" key="2">
    <source>
        <dbReference type="EMBL" id="CAF1067059.1"/>
    </source>
</evidence>
<proteinExistence type="predicted"/>
<evidence type="ECO:0000313" key="4">
    <source>
        <dbReference type="Proteomes" id="UP000663882"/>
    </source>
</evidence>
<feature type="compositionally biased region" description="Low complexity" evidence="1">
    <location>
        <begin position="48"/>
        <end position="65"/>
    </location>
</feature>
<feature type="region of interest" description="Disordered" evidence="1">
    <location>
        <begin position="34"/>
        <end position="65"/>
    </location>
</feature>
<dbReference type="EMBL" id="CAJOAX010002337">
    <property type="protein sequence ID" value="CAF3788873.1"/>
    <property type="molecule type" value="Genomic_DNA"/>
</dbReference>
<accession>A0A814LNE4</accession>
<organism evidence="2 4">
    <name type="scientific">Rotaria sordida</name>
    <dbReference type="NCBI Taxonomy" id="392033"/>
    <lineage>
        <taxon>Eukaryota</taxon>
        <taxon>Metazoa</taxon>
        <taxon>Spiralia</taxon>
        <taxon>Gnathifera</taxon>
        <taxon>Rotifera</taxon>
        <taxon>Eurotatoria</taxon>
        <taxon>Bdelloidea</taxon>
        <taxon>Philodinida</taxon>
        <taxon>Philodinidae</taxon>
        <taxon>Rotaria</taxon>
    </lineage>
</organism>